<dbReference type="FunFam" id="3.20.20.70:FF:000004">
    <property type="entry name" value="Ribulose-phosphate 3-epimerase"/>
    <property type="match status" value="1"/>
</dbReference>
<evidence type="ECO:0000256" key="13">
    <source>
        <dbReference type="PIRSR" id="PIRSR001461-2"/>
    </source>
</evidence>
<evidence type="ECO:0000256" key="10">
    <source>
        <dbReference type="HAMAP-Rule" id="MF_02227"/>
    </source>
</evidence>
<feature type="active site" description="Proton acceptor" evidence="10 12">
    <location>
        <position position="35"/>
    </location>
</feature>
<comment type="cofactor">
    <cofactor evidence="3">
        <name>Co(2+)</name>
        <dbReference type="ChEBI" id="CHEBI:48828"/>
    </cofactor>
</comment>
<dbReference type="InterPro" id="IPR011060">
    <property type="entry name" value="RibuloseP-bd_barrel"/>
</dbReference>
<proteinExistence type="inferred from homology"/>
<dbReference type="GO" id="GO:0019323">
    <property type="term" value="P:pentose catabolic process"/>
    <property type="evidence" value="ECO:0007669"/>
    <property type="project" value="UniProtKB-UniRule"/>
</dbReference>
<dbReference type="GO" id="GO:0006098">
    <property type="term" value="P:pentose-phosphate shunt"/>
    <property type="evidence" value="ECO:0007669"/>
    <property type="project" value="UniProtKB-UniRule"/>
</dbReference>
<comment type="caution">
    <text evidence="15">The sequence shown here is derived from an EMBL/GenBank/DDBJ whole genome shotgun (WGS) entry which is preliminary data.</text>
</comment>
<organism evidence="15 16">
    <name type="scientific">Candidatus Merdiplasma excrementigallinarum</name>
    <dbReference type="NCBI Taxonomy" id="2840864"/>
    <lineage>
        <taxon>Bacteria</taxon>
        <taxon>Bacillati</taxon>
        <taxon>Bacillota</taxon>
        <taxon>Clostridia</taxon>
        <taxon>Lachnospirales</taxon>
        <taxon>Lachnospiraceae</taxon>
        <taxon>Lachnospiraceae incertae sedis</taxon>
        <taxon>Candidatus Merdiplasma</taxon>
    </lineage>
</organism>
<comment type="cofactor">
    <cofactor evidence="4">
        <name>Zn(2+)</name>
        <dbReference type="ChEBI" id="CHEBI:29105"/>
    </cofactor>
</comment>
<comment type="cofactor">
    <cofactor evidence="10 13">
        <name>a divalent metal cation</name>
        <dbReference type="ChEBI" id="CHEBI:60240"/>
    </cofactor>
    <text evidence="10 13">Binds 1 divalent metal cation per subunit.</text>
</comment>
<feature type="binding site" evidence="10 13">
    <location>
        <position position="66"/>
    </location>
    <ligand>
        <name>a divalent metal cation</name>
        <dbReference type="ChEBI" id="CHEBI:60240"/>
    </ligand>
</feature>
<dbReference type="EMBL" id="DVOS01000065">
    <property type="protein sequence ID" value="HIV23892.1"/>
    <property type="molecule type" value="Genomic_DNA"/>
</dbReference>
<dbReference type="NCBIfam" id="NF004076">
    <property type="entry name" value="PRK05581.1-4"/>
    <property type="match status" value="1"/>
</dbReference>
<evidence type="ECO:0000256" key="1">
    <source>
        <dbReference type="ARBA" id="ARBA00001782"/>
    </source>
</evidence>
<name>A0A9D1T9R4_9FIRM</name>
<dbReference type="Gene3D" id="3.20.20.70">
    <property type="entry name" value="Aldolase class I"/>
    <property type="match status" value="1"/>
</dbReference>
<evidence type="ECO:0000313" key="15">
    <source>
        <dbReference type="EMBL" id="HIV23892.1"/>
    </source>
</evidence>
<protein>
    <recommendedName>
        <fullName evidence="7 10">Ribulose-phosphate 3-epimerase</fullName>
        <ecNumber evidence="7 10">5.1.3.1</ecNumber>
    </recommendedName>
</protein>
<feature type="binding site" evidence="10">
    <location>
        <begin position="175"/>
        <end position="177"/>
    </location>
    <ligand>
        <name>substrate</name>
    </ligand>
</feature>
<evidence type="ECO:0000256" key="3">
    <source>
        <dbReference type="ARBA" id="ARBA00001941"/>
    </source>
</evidence>
<dbReference type="PIRSF" id="PIRSF001461">
    <property type="entry name" value="RPE"/>
    <property type="match status" value="1"/>
</dbReference>
<evidence type="ECO:0000256" key="6">
    <source>
        <dbReference type="ARBA" id="ARBA00009541"/>
    </source>
</evidence>
<dbReference type="GO" id="GO:0046872">
    <property type="term" value="F:metal ion binding"/>
    <property type="evidence" value="ECO:0007669"/>
    <property type="project" value="UniProtKB-UniRule"/>
</dbReference>
<feature type="binding site" evidence="10 14">
    <location>
        <begin position="142"/>
        <end position="145"/>
    </location>
    <ligand>
        <name>substrate</name>
    </ligand>
</feature>
<accession>A0A9D1T9R4</accession>
<evidence type="ECO:0000256" key="12">
    <source>
        <dbReference type="PIRSR" id="PIRSR001461-1"/>
    </source>
</evidence>
<evidence type="ECO:0000256" key="8">
    <source>
        <dbReference type="ARBA" id="ARBA00022723"/>
    </source>
</evidence>
<keyword evidence="13" id="KW-0170">Cobalt</keyword>
<comment type="catalytic activity">
    <reaction evidence="1 10 11">
        <text>D-ribulose 5-phosphate = D-xylulose 5-phosphate</text>
        <dbReference type="Rhea" id="RHEA:13677"/>
        <dbReference type="ChEBI" id="CHEBI:57737"/>
        <dbReference type="ChEBI" id="CHEBI:58121"/>
        <dbReference type="EC" id="5.1.3.1"/>
    </reaction>
</comment>
<feature type="active site" description="Proton donor" evidence="10 12">
    <location>
        <position position="175"/>
    </location>
</feature>
<keyword evidence="13" id="KW-0862">Zinc</keyword>
<dbReference type="HAMAP" id="MF_02227">
    <property type="entry name" value="RPE"/>
    <property type="match status" value="1"/>
</dbReference>
<evidence type="ECO:0000256" key="9">
    <source>
        <dbReference type="ARBA" id="ARBA00023235"/>
    </source>
</evidence>
<dbReference type="SUPFAM" id="SSF51366">
    <property type="entry name" value="Ribulose-phoshate binding barrel"/>
    <property type="match status" value="1"/>
</dbReference>
<comment type="pathway">
    <text evidence="10">Carbohydrate degradation.</text>
</comment>
<sequence>MKYILSPSILSADFKHLGADIEAADRAGAQYIHIDVMDGLFVPSISFGMPVLSCIRSVTDRVFDVHLMVQDPERYIDTFAGLGADILTIHAEACRHLDSALSAIKNRGLKAGLALCPATPLSVLDYLWEKLDMVLLMTVNPGFGGQKYIPEMTEKIAALRKMAEARGKDLDIEVDGGINDSTIRQVLEAGANVLVAGSAVFGGDIEAQVKKYLAVMETYGETAR</sequence>
<dbReference type="InterPro" id="IPR000056">
    <property type="entry name" value="Ribul_P_3_epim-like"/>
</dbReference>
<feature type="binding site" evidence="10 13">
    <location>
        <position position="35"/>
    </location>
    <ligand>
        <name>a divalent metal cation</name>
        <dbReference type="ChEBI" id="CHEBI:60240"/>
    </ligand>
</feature>
<dbReference type="EC" id="5.1.3.1" evidence="7 10"/>
<dbReference type="NCBIfam" id="TIGR01163">
    <property type="entry name" value="rpe"/>
    <property type="match status" value="1"/>
</dbReference>
<dbReference type="CDD" id="cd00429">
    <property type="entry name" value="RPE"/>
    <property type="match status" value="1"/>
</dbReference>
<dbReference type="PANTHER" id="PTHR11749">
    <property type="entry name" value="RIBULOSE-5-PHOSPHATE-3-EPIMERASE"/>
    <property type="match status" value="1"/>
</dbReference>
<comment type="cofactor">
    <cofactor evidence="5">
        <name>Fe(2+)</name>
        <dbReference type="ChEBI" id="CHEBI:29033"/>
    </cofactor>
</comment>
<comment type="similarity">
    <text evidence="6 10 11">Belongs to the ribulose-phosphate 3-epimerase family.</text>
</comment>
<dbReference type="GO" id="GO:0004750">
    <property type="term" value="F:D-ribulose-phosphate 3-epimerase activity"/>
    <property type="evidence" value="ECO:0007669"/>
    <property type="project" value="UniProtKB-UniRule"/>
</dbReference>
<comment type="function">
    <text evidence="10">Catalyzes the reversible epimerization of D-ribulose 5-phosphate to D-xylulose 5-phosphate.</text>
</comment>
<evidence type="ECO:0000256" key="14">
    <source>
        <dbReference type="PIRSR" id="PIRSR001461-3"/>
    </source>
</evidence>
<keyword evidence="9 10" id="KW-0413">Isomerase</keyword>
<gene>
    <name evidence="10" type="primary">rpe</name>
    <name evidence="15" type="ORF">IAC80_08155</name>
</gene>
<dbReference type="Proteomes" id="UP000886889">
    <property type="component" value="Unassembled WGS sequence"/>
</dbReference>
<feature type="binding site" evidence="10 14">
    <location>
        <position position="66"/>
    </location>
    <ligand>
        <name>substrate</name>
    </ligand>
</feature>
<keyword evidence="13" id="KW-0464">Manganese</keyword>
<comment type="cofactor">
    <cofactor evidence="2">
        <name>Mn(2+)</name>
        <dbReference type="ChEBI" id="CHEBI:29035"/>
    </cofactor>
</comment>
<evidence type="ECO:0000256" key="5">
    <source>
        <dbReference type="ARBA" id="ARBA00001954"/>
    </source>
</evidence>
<dbReference type="Pfam" id="PF00834">
    <property type="entry name" value="Ribul_P_3_epim"/>
    <property type="match status" value="1"/>
</dbReference>
<evidence type="ECO:0000256" key="2">
    <source>
        <dbReference type="ARBA" id="ARBA00001936"/>
    </source>
</evidence>
<reference evidence="15" key="1">
    <citation type="submission" date="2020-10" db="EMBL/GenBank/DDBJ databases">
        <authorList>
            <person name="Gilroy R."/>
        </authorList>
    </citation>
    <scope>NUCLEOTIDE SEQUENCE</scope>
    <source>
        <strain evidence="15">ChiBcec6-7307</strain>
    </source>
</reference>
<dbReference type="AlphaFoldDB" id="A0A9D1T9R4"/>
<keyword evidence="8 10" id="KW-0479">Metal-binding</keyword>
<feature type="binding site" evidence="14">
    <location>
        <position position="177"/>
    </location>
    <ligand>
        <name>substrate</name>
    </ligand>
</feature>
<dbReference type="GO" id="GO:0005737">
    <property type="term" value="C:cytoplasm"/>
    <property type="evidence" value="ECO:0007669"/>
    <property type="project" value="UniProtKB-ARBA"/>
</dbReference>
<feature type="binding site" evidence="10 13">
    <location>
        <position position="33"/>
    </location>
    <ligand>
        <name>a divalent metal cation</name>
        <dbReference type="ChEBI" id="CHEBI:60240"/>
    </ligand>
</feature>
<keyword evidence="10 11" id="KW-0119">Carbohydrate metabolism</keyword>
<dbReference type="InterPro" id="IPR013785">
    <property type="entry name" value="Aldolase_TIM"/>
</dbReference>
<dbReference type="InterPro" id="IPR026019">
    <property type="entry name" value="Ribul_P_3_epim"/>
</dbReference>
<evidence type="ECO:0000256" key="11">
    <source>
        <dbReference type="PIRNR" id="PIRNR001461"/>
    </source>
</evidence>
<evidence type="ECO:0000313" key="16">
    <source>
        <dbReference type="Proteomes" id="UP000886889"/>
    </source>
</evidence>
<feature type="binding site" evidence="10 14">
    <location>
        <position position="8"/>
    </location>
    <ligand>
        <name>substrate</name>
    </ligand>
</feature>
<evidence type="ECO:0000256" key="4">
    <source>
        <dbReference type="ARBA" id="ARBA00001947"/>
    </source>
</evidence>
<feature type="binding site" evidence="10 14">
    <location>
        <begin position="197"/>
        <end position="198"/>
    </location>
    <ligand>
        <name>substrate</name>
    </ligand>
</feature>
<feature type="binding site" evidence="10 13">
    <location>
        <position position="175"/>
    </location>
    <ligand>
        <name>a divalent metal cation</name>
        <dbReference type="ChEBI" id="CHEBI:60240"/>
    </ligand>
</feature>
<reference evidence="15" key="2">
    <citation type="journal article" date="2021" name="PeerJ">
        <title>Extensive microbial diversity within the chicken gut microbiome revealed by metagenomics and culture.</title>
        <authorList>
            <person name="Gilroy R."/>
            <person name="Ravi A."/>
            <person name="Getino M."/>
            <person name="Pursley I."/>
            <person name="Horton D.L."/>
            <person name="Alikhan N.F."/>
            <person name="Baker D."/>
            <person name="Gharbi K."/>
            <person name="Hall N."/>
            <person name="Watson M."/>
            <person name="Adriaenssens E.M."/>
            <person name="Foster-Nyarko E."/>
            <person name="Jarju S."/>
            <person name="Secka A."/>
            <person name="Antonio M."/>
            <person name="Oren A."/>
            <person name="Chaudhuri R.R."/>
            <person name="La Ragione R."/>
            <person name="Hildebrand F."/>
            <person name="Pallen M.J."/>
        </authorList>
    </citation>
    <scope>NUCLEOTIDE SEQUENCE</scope>
    <source>
        <strain evidence="15">ChiBcec6-7307</strain>
    </source>
</reference>
<evidence type="ECO:0000256" key="7">
    <source>
        <dbReference type="ARBA" id="ARBA00013188"/>
    </source>
</evidence>